<feature type="binding site" evidence="4">
    <location>
        <position position="230"/>
    </location>
    <ligand>
        <name>a divalent metal cation</name>
        <dbReference type="ChEBI" id="CHEBI:60240"/>
        <label>1</label>
    </ligand>
</feature>
<feature type="binding site" evidence="4">
    <location>
        <position position="118"/>
    </location>
    <ligand>
        <name>a divalent metal cation</name>
        <dbReference type="ChEBI" id="CHEBI:60240"/>
        <label>1</label>
    </ligand>
</feature>
<proteinExistence type="inferred from homology"/>
<dbReference type="Pfam" id="PF01026">
    <property type="entry name" value="TatD_DNase"/>
    <property type="match status" value="1"/>
</dbReference>
<gene>
    <name evidence="5" type="ORF">REIFOR_00053</name>
</gene>
<dbReference type="InterPro" id="IPR015991">
    <property type="entry name" value="TatD/YcfH-like"/>
</dbReference>
<dbReference type="PANTHER" id="PTHR46124:SF2">
    <property type="entry name" value="D-AMINOACYL-TRNA DEACYLASE"/>
    <property type="match status" value="1"/>
</dbReference>
<dbReference type="AlphaFoldDB" id="A0A2K8KMR9"/>
<dbReference type="GO" id="GO:0046872">
    <property type="term" value="F:metal ion binding"/>
    <property type="evidence" value="ECO:0007669"/>
    <property type="project" value="UniProtKB-KW"/>
</dbReference>
<dbReference type="InterPro" id="IPR018228">
    <property type="entry name" value="DNase_TatD-rel_CS"/>
</dbReference>
<evidence type="ECO:0000256" key="1">
    <source>
        <dbReference type="ARBA" id="ARBA00009275"/>
    </source>
</evidence>
<accession>A0A2K8KMR9</accession>
<evidence type="ECO:0000313" key="5">
    <source>
        <dbReference type="EMBL" id="ATX75231.1"/>
    </source>
</evidence>
<feature type="binding site" evidence="4">
    <location>
        <position position="34"/>
    </location>
    <ligand>
        <name>a divalent metal cation</name>
        <dbReference type="ChEBI" id="CHEBI:60240"/>
        <label>1</label>
    </ligand>
</feature>
<keyword evidence="6" id="KW-1185">Reference proteome</keyword>
<dbReference type="NCBIfam" id="TIGR00010">
    <property type="entry name" value="YchF/TatD family DNA exonuclease"/>
    <property type="match status" value="1"/>
</dbReference>
<dbReference type="GO" id="GO:0004536">
    <property type="term" value="F:DNA nuclease activity"/>
    <property type="evidence" value="ECO:0007669"/>
    <property type="project" value="InterPro"/>
</dbReference>
<dbReference type="Gene3D" id="3.20.20.140">
    <property type="entry name" value="Metal-dependent hydrolases"/>
    <property type="match status" value="1"/>
</dbReference>
<feature type="binding site" evidence="4">
    <location>
        <position position="36"/>
    </location>
    <ligand>
        <name>a divalent metal cation</name>
        <dbReference type="ChEBI" id="CHEBI:60240"/>
        <label>1</label>
    </ligand>
</feature>
<sequence length="281" mass="31349">MGKLCRPARDRTECPMSKKQHEIPVFDHPIIETHCHLDYLEGEALDQVIADAAAVNVEKIVTIAVSPSNLARVRELTEHPMIWGTQGVHPHDAELFTEATAAELLRHGRDAKIVAIGEIGLDYHYDHADRAIQRAVFERQLAIAVELDQPIVVHTRDADDDTRAILQNFSSQLKGKGVIHSFTSGLALGEYCLAEGFMLGFNGIITFNKAENVREVLAATPMSGFVVETDAPYLTPIPYRGRPNQPKYLPFIIQKIAEVKAVSVEEVLEQSYQNANRLFSW</sequence>
<dbReference type="InterPro" id="IPR032466">
    <property type="entry name" value="Metal_Hydrolase"/>
</dbReference>
<dbReference type="PROSITE" id="PS01090">
    <property type="entry name" value="TATD_2"/>
    <property type="match status" value="1"/>
</dbReference>
<dbReference type="EMBL" id="CP011797">
    <property type="protein sequence ID" value="ATX75231.1"/>
    <property type="molecule type" value="Genomic_DNA"/>
</dbReference>
<reference evidence="5 6" key="1">
    <citation type="journal article" date="2017" name="Environ. Microbiol.">
        <title>Genomic and physiological analyses of 'Reinekea forsetii' reveal a versatile opportunistic lifestyle during spring algae blooms.</title>
        <authorList>
            <person name="Avci B."/>
            <person name="Hahnke R.L."/>
            <person name="Chafee M."/>
            <person name="Fischer T."/>
            <person name="Gruber-Vodicka H."/>
            <person name="Tegetmeyer H.E."/>
            <person name="Harder J."/>
            <person name="Fuchs B.M."/>
            <person name="Amann R.I."/>
            <person name="Teeling H."/>
        </authorList>
    </citation>
    <scope>NUCLEOTIDE SEQUENCE [LARGE SCALE GENOMIC DNA]</scope>
    <source>
        <strain evidence="5 6">Hel1_31_D35</strain>
    </source>
</reference>
<comment type="similarity">
    <text evidence="1">Belongs to the metallo-dependent hydrolases superfamily. TatD-type hydrolase family.</text>
</comment>
<evidence type="ECO:0000256" key="3">
    <source>
        <dbReference type="ARBA" id="ARBA00022801"/>
    </source>
</evidence>
<feature type="binding site" evidence="4">
    <location>
        <position position="180"/>
    </location>
    <ligand>
        <name>a divalent metal cation</name>
        <dbReference type="ChEBI" id="CHEBI:60240"/>
        <label>2</label>
    </ligand>
</feature>
<protein>
    <submittedName>
        <fullName evidence="5">Putative deoxyribonuclease YcfH</fullName>
    </submittedName>
</protein>
<dbReference type="FunFam" id="3.20.20.140:FF:000005">
    <property type="entry name" value="TatD family hydrolase"/>
    <property type="match status" value="1"/>
</dbReference>
<evidence type="ECO:0000256" key="2">
    <source>
        <dbReference type="ARBA" id="ARBA00022723"/>
    </source>
</evidence>
<dbReference type="GO" id="GO:0016788">
    <property type="term" value="F:hydrolase activity, acting on ester bonds"/>
    <property type="evidence" value="ECO:0007669"/>
    <property type="project" value="InterPro"/>
</dbReference>
<dbReference type="KEGG" id="rfo:REIFOR_00053"/>
<keyword evidence="2 4" id="KW-0479">Metal-binding</keyword>
<organism evidence="5 6">
    <name type="scientific">Reinekea forsetii</name>
    <dbReference type="NCBI Taxonomy" id="1336806"/>
    <lineage>
        <taxon>Bacteria</taxon>
        <taxon>Pseudomonadati</taxon>
        <taxon>Pseudomonadota</taxon>
        <taxon>Gammaproteobacteria</taxon>
        <taxon>Oceanospirillales</taxon>
        <taxon>Saccharospirillaceae</taxon>
        <taxon>Reinekea</taxon>
    </lineage>
</organism>
<keyword evidence="3" id="KW-0378">Hydrolase</keyword>
<dbReference type="CDD" id="cd01310">
    <property type="entry name" value="TatD_DNAse"/>
    <property type="match status" value="1"/>
</dbReference>
<dbReference type="Proteomes" id="UP000229757">
    <property type="component" value="Chromosome"/>
</dbReference>
<evidence type="ECO:0000313" key="6">
    <source>
        <dbReference type="Proteomes" id="UP000229757"/>
    </source>
</evidence>
<dbReference type="SUPFAM" id="SSF51556">
    <property type="entry name" value="Metallo-dependent hydrolases"/>
    <property type="match status" value="1"/>
</dbReference>
<feature type="binding site" evidence="4">
    <location>
        <position position="154"/>
    </location>
    <ligand>
        <name>a divalent metal cation</name>
        <dbReference type="ChEBI" id="CHEBI:60240"/>
        <label>2</label>
    </ligand>
</feature>
<evidence type="ECO:0000256" key="4">
    <source>
        <dbReference type="PIRSR" id="PIRSR005902-1"/>
    </source>
</evidence>
<dbReference type="InterPro" id="IPR001130">
    <property type="entry name" value="TatD-like"/>
</dbReference>
<dbReference type="GO" id="GO:0005829">
    <property type="term" value="C:cytosol"/>
    <property type="evidence" value="ECO:0007669"/>
    <property type="project" value="TreeGrafter"/>
</dbReference>
<dbReference type="PANTHER" id="PTHR46124">
    <property type="entry name" value="D-AMINOACYL-TRNA DEACYLASE"/>
    <property type="match status" value="1"/>
</dbReference>
<dbReference type="PIRSF" id="PIRSF005902">
    <property type="entry name" value="DNase_TatD"/>
    <property type="match status" value="1"/>
</dbReference>
<name>A0A2K8KMR9_9GAMM</name>